<feature type="compositionally biased region" description="Polar residues" evidence="1">
    <location>
        <begin position="40"/>
        <end position="50"/>
    </location>
</feature>
<protein>
    <recommendedName>
        <fullName evidence="6">Preprotein translocase subunit Tim44</fullName>
    </recommendedName>
</protein>
<feature type="transmembrane region" description="Helical" evidence="2">
    <location>
        <begin position="107"/>
        <end position="132"/>
    </location>
</feature>
<reference evidence="4 5" key="1">
    <citation type="submission" date="2020-08" db="EMBL/GenBank/DDBJ databases">
        <title>A Genomic Blueprint of the Chicken Gut Microbiome.</title>
        <authorList>
            <person name="Gilroy R."/>
            <person name="Ravi A."/>
            <person name="Getino M."/>
            <person name="Pursley I."/>
            <person name="Horton D.L."/>
            <person name="Alikhan N.-F."/>
            <person name="Baker D."/>
            <person name="Gharbi K."/>
            <person name="Hall N."/>
            <person name="Watson M."/>
            <person name="Adriaenssens E.M."/>
            <person name="Foster-Nyarko E."/>
            <person name="Jarju S."/>
            <person name="Secka A."/>
            <person name="Antonio M."/>
            <person name="Oren A."/>
            <person name="Chaudhuri R."/>
            <person name="La Ragione R.M."/>
            <person name="Hildebrand F."/>
            <person name="Pallen M.J."/>
        </authorList>
    </citation>
    <scope>NUCLEOTIDE SEQUENCE [LARGE SCALE GENOMIC DNA]</scope>
    <source>
        <strain evidence="4 5">Sa2YVA2</strain>
    </source>
</reference>
<feature type="signal peptide" evidence="3">
    <location>
        <begin position="1"/>
        <end position="21"/>
    </location>
</feature>
<dbReference type="Proteomes" id="UP000626786">
    <property type="component" value="Unassembled WGS sequence"/>
</dbReference>
<sequence length="151" mass="16397">MKKLVSALLAVTLIMSPIGNTLFTDDVSTVQAKGYKSGKKNFNPTNNYNKPQVDKKKEDTSSFSKSTNKPNNTAKKGGFFSGGLMKGLFIGGLAGLLFGSLFANMGILGSILGLMVNVLAIVLVIGIVRKIFALIKEKKQQKEDRNPWQTR</sequence>
<feature type="compositionally biased region" description="Polar residues" evidence="1">
    <location>
        <begin position="61"/>
        <end position="74"/>
    </location>
</feature>
<evidence type="ECO:0000256" key="3">
    <source>
        <dbReference type="SAM" id="SignalP"/>
    </source>
</evidence>
<evidence type="ECO:0000256" key="1">
    <source>
        <dbReference type="SAM" id="MobiDB-lite"/>
    </source>
</evidence>
<keyword evidence="2" id="KW-0812">Transmembrane</keyword>
<keyword evidence="5" id="KW-1185">Reference proteome</keyword>
<evidence type="ECO:0000256" key="2">
    <source>
        <dbReference type="SAM" id="Phobius"/>
    </source>
</evidence>
<keyword evidence="3" id="KW-0732">Signal</keyword>
<feature type="chain" id="PRO_5045677960" description="Preprotein translocase subunit Tim44" evidence="3">
    <location>
        <begin position="22"/>
        <end position="151"/>
    </location>
</feature>
<name>A0ABR8UEX6_9BACL</name>
<evidence type="ECO:0000313" key="4">
    <source>
        <dbReference type="EMBL" id="MBD7986254.1"/>
    </source>
</evidence>
<evidence type="ECO:0008006" key="6">
    <source>
        <dbReference type="Google" id="ProtNLM"/>
    </source>
</evidence>
<organism evidence="4 5">
    <name type="scientific">Sporosarcina quadrami</name>
    <dbReference type="NCBI Taxonomy" id="2762234"/>
    <lineage>
        <taxon>Bacteria</taxon>
        <taxon>Bacillati</taxon>
        <taxon>Bacillota</taxon>
        <taxon>Bacilli</taxon>
        <taxon>Bacillales</taxon>
        <taxon>Caryophanaceae</taxon>
        <taxon>Sporosarcina</taxon>
    </lineage>
</organism>
<gene>
    <name evidence="4" type="ORF">H9649_16915</name>
</gene>
<proteinExistence type="predicted"/>
<dbReference type="EMBL" id="JACSQN010000026">
    <property type="protein sequence ID" value="MBD7986254.1"/>
    <property type="molecule type" value="Genomic_DNA"/>
</dbReference>
<keyword evidence="2" id="KW-1133">Transmembrane helix</keyword>
<accession>A0ABR8UEX6</accession>
<keyword evidence="2" id="KW-0472">Membrane</keyword>
<dbReference type="RefSeq" id="WP_191696080.1">
    <property type="nucleotide sequence ID" value="NZ_JACSQN010000026.1"/>
</dbReference>
<comment type="caution">
    <text evidence="4">The sequence shown here is derived from an EMBL/GenBank/DDBJ whole genome shotgun (WGS) entry which is preliminary data.</text>
</comment>
<feature type="region of interest" description="Disordered" evidence="1">
    <location>
        <begin position="38"/>
        <end position="74"/>
    </location>
</feature>
<evidence type="ECO:0000313" key="5">
    <source>
        <dbReference type="Proteomes" id="UP000626786"/>
    </source>
</evidence>